<accession>A0ACB6ZLS1</accession>
<name>A0ACB6ZLS1_THEGA</name>
<reference evidence="1" key="1">
    <citation type="submission" date="2019-10" db="EMBL/GenBank/DDBJ databases">
        <authorList>
            <consortium name="DOE Joint Genome Institute"/>
            <person name="Kuo A."/>
            <person name="Miyauchi S."/>
            <person name="Kiss E."/>
            <person name="Drula E."/>
            <person name="Kohler A."/>
            <person name="Sanchez-Garcia M."/>
            <person name="Andreopoulos B."/>
            <person name="Barry K.W."/>
            <person name="Bonito G."/>
            <person name="Buee M."/>
            <person name="Carver A."/>
            <person name="Chen C."/>
            <person name="Cichocki N."/>
            <person name="Clum A."/>
            <person name="Culley D."/>
            <person name="Crous P.W."/>
            <person name="Fauchery L."/>
            <person name="Girlanda M."/>
            <person name="Hayes R."/>
            <person name="Keri Z."/>
            <person name="Labutti K."/>
            <person name="Lipzen A."/>
            <person name="Lombard V."/>
            <person name="Magnuson J."/>
            <person name="Maillard F."/>
            <person name="Morin E."/>
            <person name="Murat C."/>
            <person name="Nolan M."/>
            <person name="Ohm R."/>
            <person name="Pangilinan J."/>
            <person name="Pereira M."/>
            <person name="Perotto S."/>
            <person name="Peter M."/>
            <person name="Riley R."/>
            <person name="Sitrit Y."/>
            <person name="Stielow B."/>
            <person name="Szollosi G."/>
            <person name="Zifcakova L."/>
            <person name="Stursova M."/>
            <person name="Spatafora J.W."/>
            <person name="Tedersoo L."/>
            <person name="Vaario L.-M."/>
            <person name="Yamada A."/>
            <person name="Yan M."/>
            <person name="Wang P."/>
            <person name="Xu J."/>
            <person name="Bruns T."/>
            <person name="Baldrian P."/>
            <person name="Vilgalys R."/>
            <person name="Henrissat B."/>
            <person name="Grigoriev I.V."/>
            <person name="Hibbett D."/>
            <person name="Nagy L.G."/>
            <person name="Martin F.M."/>
        </authorList>
    </citation>
    <scope>NUCLEOTIDE SEQUENCE</scope>
    <source>
        <strain evidence="1">P2</strain>
    </source>
</reference>
<comment type="caution">
    <text evidence="1">The sequence shown here is derived from an EMBL/GenBank/DDBJ whole genome shotgun (WGS) entry which is preliminary data.</text>
</comment>
<dbReference type="Proteomes" id="UP000886501">
    <property type="component" value="Unassembled WGS sequence"/>
</dbReference>
<gene>
    <name evidence="1" type="ORF">BDM02DRAFT_3154672</name>
</gene>
<dbReference type="EMBL" id="MU117981">
    <property type="protein sequence ID" value="KAF9650765.1"/>
    <property type="molecule type" value="Genomic_DNA"/>
</dbReference>
<evidence type="ECO:0000313" key="2">
    <source>
        <dbReference type="Proteomes" id="UP000886501"/>
    </source>
</evidence>
<organism evidence="1 2">
    <name type="scientific">Thelephora ganbajun</name>
    <name type="common">Ganba fungus</name>
    <dbReference type="NCBI Taxonomy" id="370292"/>
    <lineage>
        <taxon>Eukaryota</taxon>
        <taxon>Fungi</taxon>
        <taxon>Dikarya</taxon>
        <taxon>Basidiomycota</taxon>
        <taxon>Agaricomycotina</taxon>
        <taxon>Agaricomycetes</taxon>
        <taxon>Thelephorales</taxon>
        <taxon>Thelephoraceae</taxon>
        <taxon>Thelephora</taxon>
    </lineage>
</organism>
<reference evidence="1" key="2">
    <citation type="journal article" date="2020" name="Nat. Commun.">
        <title>Large-scale genome sequencing of mycorrhizal fungi provides insights into the early evolution of symbiotic traits.</title>
        <authorList>
            <person name="Miyauchi S."/>
            <person name="Kiss E."/>
            <person name="Kuo A."/>
            <person name="Drula E."/>
            <person name="Kohler A."/>
            <person name="Sanchez-Garcia M."/>
            <person name="Morin E."/>
            <person name="Andreopoulos B."/>
            <person name="Barry K.W."/>
            <person name="Bonito G."/>
            <person name="Buee M."/>
            <person name="Carver A."/>
            <person name="Chen C."/>
            <person name="Cichocki N."/>
            <person name="Clum A."/>
            <person name="Culley D."/>
            <person name="Crous P.W."/>
            <person name="Fauchery L."/>
            <person name="Girlanda M."/>
            <person name="Hayes R.D."/>
            <person name="Keri Z."/>
            <person name="LaButti K."/>
            <person name="Lipzen A."/>
            <person name="Lombard V."/>
            <person name="Magnuson J."/>
            <person name="Maillard F."/>
            <person name="Murat C."/>
            <person name="Nolan M."/>
            <person name="Ohm R.A."/>
            <person name="Pangilinan J."/>
            <person name="Pereira M.F."/>
            <person name="Perotto S."/>
            <person name="Peter M."/>
            <person name="Pfister S."/>
            <person name="Riley R."/>
            <person name="Sitrit Y."/>
            <person name="Stielow J.B."/>
            <person name="Szollosi G."/>
            <person name="Zifcakova L."/>
            <person name="Stursova M."/>
            <person name="Spatafora J.W."/>
            <person name="Tedersoo L."/>
            <person name="Vaario L.M."/>
            <person name="Yamada A."/>
            <person name="Yan M."/>
            <person name="Wang P."/>
            <person name="Xu J."/>
            <person name="Bruns T."/>
            <person name="Baldrian P."/>
            <person name="Vilgalys R."/>
            <person name="Dunand C."/>
            <person name="Henrissat B."/>
            <person name="Grigoriev I.V."/>
            <person name="Hibbett D."/>
            <person name="Nagy L.G."/>
            <person name="Martin F.M."/>
        </authorList>
    </citation>
    <scope>NUCLEOTIDE SEQUENCE</scope>
    <source>
        <strain evidence="1">P2</strain>
    </source>
</reference>
<keyword evidence="2" id="KW-1185">Reference proteome</keyword>
<sequence length="319" mass="35437">MGYTGCEFTKRKRWADLLITELTEAIILILSTQCQILYCSAAVKELLGWRDEDLIDTEFLDLVNVDDRENFKKNFEQSIRNKSDMQSYVRMQVKPELPSTPASTNASEATPRATEVLFEIIGYPHFIEGDDSCKCFFATAKTYPSRNTAMLNTFLELKMENQRLQHRIHELRAQNAAFMQTALTSTIPALPASILPSNFGGNQTPTSSLPVQIPIDPPPSTVPDHTESTAANPSPVTRNFDAAGFQEGDPEEPAKKKTKKQVPSTSQRVCVTCGRTDSPEWRKGPLGPKTLCNACGLRWAKQARRLDDTSEGGGSNTFV</sequence>
<protein>
    <submittedName>
        <fullName evidence="1">Uncharacterized protein</fullName>
    </submittedName>
</protein>
<proteinExistence type="predicted"/>
<evidence type="ECO:0000313" key="1">
    <source>
        <dbReference type="EMBL" id="KAF9650765.1"/>
    </source>
</evidence>